<evidence type="ECO:0000256" key="4">
    <source>
        <dbReference type="ARBA" id="ARBA00012513"/>
    </source>
</evidence>
<dbReference type="STRING" id="886293.Sinac_7319"/>
<dbReference type="PROSITE" id="PS50294">
    <property type="entry name" value="WD_REPEATS_REGION"/>
    <property type="match status" value="1"/>
</dbReference>
<feature type="repeat" description="WD" evidence="11">
    <location>
        <begin position="1185"/>
        <end position="1219"/>
    </location>
</feature>
<dbReference type="Pfam" id="PF07714">
    <property type="entry name" value="PK_Tyr_Ser-Thr"/>
    <property type="match status" value="1"/>
</dbReference>
<dbReference type="EC" id="2.7.11.1" evidence="4"/>
<keyword evidence="6" id="KW-0808">Transferase</keyword>
<keyword evidence="11" id="KW-0853">WD repeat</keyword>
<keyword evidence="5" id="KW-0723">Serine/threonine-protein kinase</keyword>
<dbReference type="PANTHER" id="PTHR43289">
    <property type="entry name" value="MITOGEN-ACTIVATED PROTEIN KINASE KINASE KINASE 20-RELATED"/>
    <property type="match status" value="1"/>
</dbReference>
<feature type="binding site" evidence="12">
    <location>
        <position position="111"/>
    </location>
    <ligand>
        <name>ATP</name>
        <dbReference type="ChEBI" id="CHEBI:30616"/>
    </ligand>
</feature>
<dbReference type="InterPro" id="IPR011044">
    <property type="entry name" value="Quino_amine_DH_bsu"/>
</dbReference>
<evidence type="ECO:0000256" key="9">
    <source>
        <dbReference type="ARBA" id="ARBA00022840"/>
    </source>
</evidence>
<sequence>MVRRIETDPVDRDERLGEAVEAYLTLAEEGTPPDPEEFAARYPDLGEDLRAALEGLAMIRGLVGEPSGPGNRLESGRRIAGYRIVRELGRGGMGTVYEAVHVGLDRPVALKVLGTHATPDSTGRRRFLNEARTAAGLHHTHIVPVFDVGQVGGLCYYAMQRIEGSGLDQVLRHLRRDRSVAAGSSTGGTTPASRTRATTTTTTTATTGPAARGVGDDTVTWMGQSGELGGGRAFGRDRDDDEPPPYDPPVGSAYYRWVAEVGREAAEALAHAHRRGVIHRDVKPSNLLVDARGIVWVADFGLARRLADPGLTHHDSLLGTPRYMSPEQARTGPIDGRTDVYSLGATLYELLTLRPPFEGQTAAELVEQIRDRDPASPRQFDRRIPRDLETIVLKALAKRQADRYASALELAEDLERFLHHEPVRARRISLLGRAWRYARRHPGGTAITTVATATVIAVATMAYVRIIYDRDLAREEQRKTGIANSKTLVAMREVQASNRKLQAEMRERYLSEATVVRHSKLPNLRAKGLDLLSKAAALDPDPELKVKLRNEAVEFLVLRDVEARPEFATGASRGIAFGPEGARLAALSENGEEFSLWDVANRTRLARHRLDTPQAEPSATTANAGRPANPTRLRGHSAGLAVAGDCVIASLPDGKGLRLFDLATGTPIRDWETADRRIFSLFAAPGGQRLVTTELTTIDTGARDLSSRGEMPRLEFQIRLYDLSSIGKPIATLASWKASFPPRDDSLIAISPDGETIATSRSRETTVSLWSADNGTALGEPFDAQAELTALALGPDGLLAVAGGTQIRFWEIDSRTQLPPLSPYQGYIRQLRFNPNGTLLAAAGAPGSGVEIWDPASHTALAVLTVPNLVADLAFSADGHTLAAASSTASTSVWAVVDPLVRSQINSLDTLPTSLAFGSDQRLAIGSAKGTIRVWNPGHCPSTTQQVKADPPPGAVGDYVQGDRATTLIFNEKDRLIAVDPEAIPSHHHGARRSPPRMYPSPVASAKQGQTLFVARGHQIMVWNSPAEPQRWSSLEIPRPRTSGLLANSDRARREREPDPWRQLAANSTGDRLYLLDFHSIHAVALDGGRARNLEWHLPDDANRLSLSPDGKTLAVGDKEGNVYLVDTARGTIRTRLPLPSSESEKQPIWALAFSPDGQELAVGLQQGHIDLWSLNNPTAPLLRLTGHRGFISTLAYDPKGRFFASTGSDKLVDIWDLDHVRSELGRLGLNW</sequence>
<evidence type="ECO:0000256" key="8">
    <source>
        <dbReference type="ARBA" id="ARBA00022777"/>
    </source>
</evidence>
<dbReference type="PROSITE" id="PS00107">
    <property type="entry name" value="PROTEIN_KINASE_ATP"/>
    <property type="match status" value="1"/>
</dbReference>
<dbReference type="GO" id="GO:0005524">
    <property type="term" value="F:ATP binding"/>
    <property type="evidence" value="ECO:0007669"/>
    <property type="project" value="UniProtKB-UniRule"/>
</dbReference>
<dbReference type="Gene3D" id="2.130.10.10">
    <property type="entry name" value="YVTN repeat-like/Quinoprotein amine dehydrogenase"/>
    <property type="match status" value="3"/>
</dbReference>
<keyword evidence="10" id="KW-0206">Cytoskeleton</keyword>
<keyword evidence="7 12" id="KW-0547">Nucleotide-binding</keyword>
<gene>
    <name evidence="15" type="ordered locus">Sinac_7319</name>
</gene>
<feature type="region of interest" description="Disordered" evidence="13">
    <location>
        <begin position="1029"/>
        <end position="1059"/>
    </location>
</feature>
<dbReference type="KEGG" id="saci:Sinac_7319"/>
<evidence type="ECO:0000256" key="5">
    <source>
        <dbReference type="ARBA" id="ARBA00022527"/>
    </source>
</evidence>
<feature type="domain" description="Protein kinase" evidence="14">
    <location>
        <begin position="82"/>
        <end position="418"/>
    </location>
</feature>
<dbReference type="eggNOG" id="COG2319">
    <property type="taxonomic scope" value="Bacteria"/>
</dbReference>
<keyword evidence="16" id="KW-1185">Reference proteome</keyword>
<dbReference type="AlphaFoldDB" id="L0DSL6"/>
<dbReference type="RefSeq" id="WP_015250430.1">
    <property type="nucleotide sequence ID" value="NC_019892.1"/>
</dbReference>
<evidence type="ECO:0000256" key="2">
    <source>
        <dbReference type="ARBA" id="ARBA00004647"/>
    </source>
</evidence>
<dbReference type="InterPro" id="IPR001680">
    <property type="entry name" value="WD40_rpt"/>
</dbReference>
<comment type="subcellular location">
    <subcellularLocation>
        <location evidence="1">Cytoplasm</location>
        <location evidence="1">Cytoskeleton</location>
        <location evidence="1">Microtubule organizing center</location>
        <location evidence="1">Centrosome</location>
    </subcellularLocation>
    <subcellularLocation>
        <location evidence="2">Cytoplasm</location>
        <location evidence="2">Cytoskeleton</location>
        <location evidence="2">Spindle pole</location>
    </subcellularLocation>
</comment>
<evidence type="ECO:0000259" key="14">
    <source>
        <dbReference type="PROSITE" id="PS50011"/>
    </source>
</evidence>
<dbReference type="InterPro" id="IPR008271">
    <property type="entry name" value="Ser/Thr_kinase_AS"/>
</dbReference>
<feature type="region of interest" description="Disordered" evidence="13">
    <location>
        <begin position="178"/>
        <end position="249"/>
    </location>
</feature>
<feature type="compositionally biased region" description="Low complexity" evidence="13">
    <location>
        <begin position="180"/>
        <end position="213"/>
    </location>
</feature>
<evidence type="ECO:0000256" key="11">
    <source>
        <dbReference type="PROSITE-ProRule" id="PRU00221"/>
    </source>
</evidence>
<dbReference type="GO" id="GO:0004674">
    <property type="term" value="F:protein serine/threonine kinase activity"/>
    <property type="evidence" value="ECO:0007669"/>
    <property type="project" value="UniProtKB-KW"/>
</dbReference>
<dbReference type="PROSITE" id="PS50082">
    <property type="entry name" value="WD_REPEATS_2"/>
    <property type="match status" value="2"/>
</dbReference>
<feature type="compositionally biased region" description="Basic and acidic residues" evidence="13">
    <location>
        <begin position="1050"/>
        <end position="1059"/>
    </location>
</feature>
<evidence type="ECO:0000256" key="13">
    <source>
        <dbReference type="SAM" id="MobiDB-lite"/>
    </source>
</evidence>
<evidence type="ECO:0000256" key="1">
    <source>
        <dbReference type="ARBA" id="ARBA00004300"/>
    </source>
</evidence>
<feature type="repeat" description="WD" evidence="11">
    <location>
        <begin position="1142"/>
        <end position="1177"/>
    </location>
</feature>
<dbReference type="SMART" id="SM00320">
    <property type="entry name" value="WD40"/>
    <property type="match status" value="7"/>
</dbReference>
<dbReference type="InterPro" id="IPR011047">
    <property type="entry name" value="Quinoprotein_ADH-like_sf"/>
</dbReference>
<accession>L0DSL6</accession>
<comment type="similarity">
    <text evidence="3">Belongs to the protein kinase superfamily. NEK Ser/Thr protein kinase family. NIMA subfamily.</text>
</comment>
<dbReference type="GO" id="GO:0005813">
    <property type="term" value="C:centrosome"/>
    <property type="evidence" value="ECO:0007669"/>
    <property type="project" value="UniProtKB-SubCell"/>
</dbReference>
<evidence type="ECO:0000256" key="3">
    <source>
        <dbReference type="ARBA" id="ARBA00010886"/>
    </source>
</evidence>
<dbReference type="FunFam" id="1.10.510.10:FF:000021">
    <property type="entry name" value="Serine/threonine protein kinase"/>
    <property type="match status" value="1"/>
</dbReference>
<dbReference type="InterPro" id="IPR017441">
    <property type="entry name" value="Protein_kinase_ATP_BS"/>
</dbReference>
<protein>
    <recommendedName>
        <fullName evidence="4">non-specific serine/threonine protein kinase</fullName>
        <ecNumber evidence="4">2.7.11.1</ecNumber>
    </recommendedName>
</protein>
<dbReference type="Gene3D" id="1.10.510.10">
    <property type="entry name" value="Transferase(Phosphotransferase) domain 1"/>
    <property type="match status" value="1"/>
</dbReference>
<dbReference type="PROSITE" id="PS00108">
    <property type="entry name" value="PROTEIN_KINASE_ST"/>
    <property type="match status" value="1"/>
</dbReference>
<dbReference type="SUPFAM" id="SSF56112">
    <property type="entry name" value="Protein kinase-like (PK-like)"/>
    <property type="match status" value="1"/>
</dbReference>
<dbReference type="InterPro" id="IPR015943">
    <property type="entry name" value="WD40/YVTN_repeat-like_dom_sf"/>
</dbReference>
<dbReference type="EMBL" id="CP003364">
    <property type="protein sequence ID" value="AGA31361.1"/>
    <property type="molecule type" value="Genomic_DNA"/>
</dbReference>
<dbReference type="HOGENOM" id="CLU_253236_0_0_0"/>
<dbReference type="Proteomes" id="UP000010798">
    <property type="component" value="Chromosome"/>
</dbReference>
<keyword evidence="9 12" id="KW-0067">ATP-binding</keyword>
<evidence type="ECO:0000256" key="12">
    <source>
        <dbReference type="PROSITE-ProRule" id="PRU10141"/>
    </source>
</evidence>
<organism evidence="15 16">
    <name type="scientific">Singulisphaera acidiphila (strain ATCC BAA-1392 / DSM 18658 / VKM B-2454 / MOB10)</name>
    <dbReference type="NCBI Taxonomy" id="886293"/>
    <lineage>
        <taxon>Bacteria</taxon>
        <taxon>Pseudomonadati</taxon>
        <taxon>Planctomycetota</taxon>
        <taxon>Planctomycetia</taxon>
        <taxon>Isosphaerales</taxon>
        <taxon>Isosphaeraceae</taxon>
        <taxon>Singulisphaera</taxon>
    </lineage>
</organism>
<dbReference type="SUPFAM" id="SSF50998">
    <property type="entry name" value="Quinoprotein alcohol dehydrogenase-like"/>
    <property type="match status" value="1"/>
</dbReference>
<dbReference type="PANTHER" id="PTHR43289:SF34">
    <property type="entry name" value="SERINE_THREONINE-PROTEIN KINASE YBDM-RELATED"/>
    <property type="match status" value="1"/>
</dbReference>
<dbReference type="InterPro" id="IPR011009">
    <property type="entry name" value="Kinase-like_dom_sf"/>
</dbReference>
<dbReference type="SMART" id="SM00220">
    <property type="entry name" value="S_TKc"/>
    <property type="match status" value="1"/>
</dbReference>
<dbReference type="InterPro" id="IPR001245">
    <property type="entry name" value="Ser-Thr/Tyr_kinase_cat_dom"/>
</dbReference>
<dbReference type="InterPro" id="IPR000719">
    <property type="entry name" value="Prot_kinase_dom"/>
</dbReference>
<evidence type="ECO:0000313" key="15">
    <source>
        <dbReference type="EMBL" id="AGA31361.1"/>
    </source>
</evidence>
<proteinExistence type="inferred from homology"/>
<dbReference type="eggNOG" id="COG0515">
    <property type="taxonomic scope" value="Bacteria"/>
</dbReference>
<dbReference type="SUPFAM" id="SSF50969">
    <property type="entry name" value="YVTN repeat-like/Quinoprotein amine dehydrogenase"/>
    <property type="match status" value="1"/>
</dbReference>
<dbReference type="GO" id="GO:0000922">
    <property type="term" value="C:spindle pole"/>
    <property type="evidence" value="ECO:0007669"/>
    <property type="project" value="UniProtKB-SubCell"/>
</dbReference>
<name>L0DSL6_SINAD</name>
<dbReference type="Gene3D" id="3.30.200.20">
    <property type="entry name" value="Phosphorylase Kinase, domain 1"/>
    <property type="match status" value="1"/>
</dbReference>
<keyword evidence="8 15" id="KW-0418">Kinase</keyword>
<dbReference type="Pfam" id="PF00400">
    <property type="entry name" value="WD40"/>
    <property type="match status" value="2"/>
</dbReference>
<reference evidence="15 16" key="1">
    <citation type="submission" date="2012-02" db="EMBL/GenBank/DDBJ databases">
        <title>Complete sequence of chromosome of Singulisphaera acidiphila DSM 18658.</title>
        <authorList>
            <consortium name="US DOE Joint Genome Institute (JGI-PGF)"/>
            <person name="Lucas S."/>
            <person name="Copeland A."/>
            <person name="Lapidus A."/>
            <person name="Glavina del Rio T."/>
            <person name="Dalin E."/>
            <person name="Tice H."/>
            <person name="Bruce D."/>
            <person name="Goodwin L."/>
            <person name="Pitluck S."/>
            <person name="Peters L."/>
            <person name="Ovchinnikova G."/>
            <person name="Chertkov O."/>
            <person name="Kyrpides N."/>
            <person name="Mavromatis K."/>
            <person name="Ivanova N."/>
            <person name="Brettin T."/>
            <person name="Detter J.C."/>
            <person name="Han C."/>
            <person name="Larimer F."/>
            <person name="Land M."/>
            <person name="Hauser L."/>
            <person name="Markowitz V."/>
            <person name="Cheng J.-F."/>
            <person name="Hugenholtz P."/>
            <person name="Woyke T."/>
            <person name="Wu D."/>
            <person name="Tindall B."/>
            <person name="Pomrenke H."/>
            <person name="Brambilla E."/>
            <person name="Klenk H.-P."/>
            <person name="Eisen J.A."/>
        </authorList>
    </citation>
    <scope>NUCLEOTIDE SEQUENCE [LARGE SCALE GENOMIC DNA]</scope>
    <source>
        <strain evidence="16">ATCC BAA-1392 / DSM 18658 / VKM B-2454 / MOB10</strain>
    </source>
</reference>
<dbReference type="CDD" id="cd14014">
    <property type="entry name" value="STKc_PknB_like"/>
    <property type="match status" value="1"/>
</dbReference>
<keyword evidence="10" id="KW-0963">Cytoplasm</keyword>
<evidence type="ECO:0000256" key="6">
    <source>
        <dbReference type="ARBA" id="ARBA00022679"/>
    </source>
</evidence>
<evidence type="ECO:0000256" key="10">
    <source>
        <dbReference type="ARBA" id="ARBA00023212"/>
    </source>
</evidence>
<evidence type="ECO:0000256" key="7">
    <source>
        <dbReference type="ARBA" id="ARBA00022741"/>
    </source>
</evidence>
<evidence type="ECO:0000313" key="16">
    <source>
        <dbReference type="Proteomes" id="UP000010798"/>
    </source>
</evidence>
<dbReference type="PROSITE" id="PS50011">
    <property type="entry name" value="PROTEIN_KINASE_DOM"/>
    <property type="match status" value="1"/>
</dbReference>